<name>A0A6J7W8E1_9CAUD</name>
<evidence type="ECO:0000313" key="1">
    <source>
        <dbReference type="EMBL" id="CAB5162608.1"/>
    </source>
</evidence>
<dbReference type="EMBL" id="LR798200">
    <property type="protein sequence ID" value="CAB5162608.1"/>
    <property type="molecule type" value="Genomic_DNA"/>
</dbReference>
<accession>A0A6J7W8E1</accession>
<sequence length="83" mass="8874">MQITLHQFEQIDGLMSSILRMGPFETCADPRGYIRASNVLLDKLVDAFGLAFVDTYADALECAAAVVAAALLNPACVVDEVAL</sequence>
<gene>
    <name evidence="1" type="ORF">UFOVP152_39</name>
</gene>
<protein>
    <submittedName>
        <fullName evidence="1">Uncharacterized protein</fullName>
    </submittedName>
</protein>
<proteinExistence type="predicted"/>
<reference evidence="1" key="1">
    <citation type="submission" date="2020-05" db="EMBL/GenBank/DDBJ databases">
        <authorList>
            <person name="Chiriac C."/>
            <person name="Salcher M."/>
            <person name="Ghai R."/>
            <person name="Kavagutti S V."/>
        </authorList>
    </citation>
    <scope>NUCLEOTIDE SEQUENCE</scope>
</reference>
<organism evidence="1">
    <name type="scientific">uncultured Caudovirales phage</name>
    <dbReference type="NCBI Taxonomy" id="2100421"/>
    <lineage>
        <taxon>Viruses</taxon>
        <taxon>Duplodnaviria</taxon>
        <taxon>Heunggongvirae</taxon>
        <taxon>Uroviricota</taxon>
        <taxon>Caudoviricetes</taxon>
        <taxon>Peduoviridae</taxon>
        <taxon>Maltschvirus</taxon>
        <taxon>Maltschvirus maltsch</taxon>
    </lineage>
</organism>